<dbReference type="AlphaFoldDB" id="A0A8H6Z5N3"/>
<comment type="caution">
    <text evidence="1">The sequence shown here is derived from an EMBL/GenBank/DDBJ whole genome shotgun (WGS) entry which is preliminary data.</text>
</comment>
<keyword evidence="2" id="KW-1185">Reference proteome</keyword>
<dbReference type="EMBL" id="JACAZH010000004">
    <property type="protein sequence ID" value="KAF7371429.1"/>
    <property type="molecule type" value="Genomic_DNA"/>
</dbReference>
<dbReference type="Proteomes" id="UP000623467">
    <property type="component" value="Unassembled WGS sequence"/>
</dbReference>
<evidence type="ECO:0000313" key="1">
    <source>
        <dbReference type="EMBL" id="KAF7371429.1"/>
    </source>
</evidence>
<organism evidence="1 2">
    <name type="scientific">Mycena sanguinolenta</name>
    <dbReference type="NCBI Taxonomy" id="230812"/>
    <lineage>
        <taxon>Eukaryota</taxon>
        <taxon>Fungi</taxon>
        <taxon>Dikarya</taxon>
        <taxon>Basidiomycota</taxon>
        <taxon>Agaricomycotina</taxon>
        <taxon>Agaricomycetes</taxon>
        <taxon>Agaricomycetidae</taxon>
        <taxon>Agaricales</taxon>
        <taxon>Marasmiineae</taxon>
        <taxon>Mycenaceae</taxon>
        <taxon>Mycena</taxon>
    </lineage>
</organism>
<sequence>MSHAPLVIHLRADDEAWALADADEPEPCVECAAVGGERDRLVGVGVVFRLVLGTGGSALTSIALLARPAPLRPPTRHDQPRPCLRLALALSALPPQPPSATSRSRPIADPAQPRQCASCRIIGGERSRGRRRIWVGLATRAASHTQILPRRRPALLAFATINGDHALHPARALALSARIRGSSLRGTGGLLDARGTIRLLGGGAGRDASVNAQIIHADRSALRRVVIMIRTSVLRDHLIPPAENTTLPHAACAAVLHAPHPHPHPYLRLRRRSDVDDDNLALISDLSAGSLMGGVHGHGRNHLALEGSWIVAGCGAVVFVVWNDCWAGAVGTP</sequence>
<evidence type="ECO:0000313" key="2">
    <source>
        <dbReference type="Proteomes" id="UP000623467"/>
    </source>
</evidence>
<gene>
    <name evidence="1" type="ORF">MSAN_00779700</name>
</gene>
<proteinExistence type="predicted"/>
<reference evidence="1" key="1">
    <citation type="submission" date="2020-05" db="EMBL/GenBank/DDBJ databases">
        <title>Mycena genomes resolve the evolution of fungal bioluminescence.</title>
        <authorList>
            <person name="Tsai I.J."/>
        </authorList>
    </citation>
    <scope>NUCLEOTIDE SEQUENCE</scope>
    <source>
        <strain evidence="1">160909Yilan</strain>
    </source>
</reference>
<protein>
    <submittedName>
        <fullName evidence="1">Uncharacterized protein</fullName>
    </submittedName>
</protein>
<accession>A0A8H6Z5N3</accession>
<name>A0A8H6Z5N3_9AGAR</name>